<proteinExistence type="predicted"/>
<feature type="chain" id="PRO_5046086843" description="DUF4168 domain-containing protein" evidence="1">
    <location>
        <begin position="21"/>
        <end position="131"/>
    </location>
</feature>
<protein>
    <recommendedName>
        <fullName evidence="4">DUF4168 domain-containing protein</fullName>
    </recommendedName>
</protein>
<organism evidence="2 3">
    <name type="scientific">Microbulbifer celer</name>
    <dbReference type="NCBI Taxonomy" id="435905"/>
    <lineage>
        <taxon>Bacteria</taxon>
        <taxon>Pseudomonadati</taxon>
        <taxon>Pseudomonadota</taxon>
        <taxon>Gammaproteobacteria</taxon>
        <taxon>Cellvibrionales</taxon>
        <taxon>Microbulbiferaceae</taxon>
        <taxon>Microbulbifer</taxon>
    </lineage>
</organism>
<evidence type="ECO:0000313" key="3">
    <source>
        <dbReference type="Proteomes" id="UP001597264"/>
    </source>
</evidence>
<keyword evidence="1" id="KW-0732">Signal</keyword>
<comment type="caution">
    <text evidence="2">The sequence shown here is derived from an EMBL/GenBank/DDBJ whole genome shotgun (WGS) entry which is preliminary data.</text>
</comment>
<accession>A0ABW3UC19</accession>
<evidence type="ECO:0000256" key="1">
    <source>
        <dbReference type="SAM" id="SignalP"/>
    </source>
</evidence>
<evidence type="ECO:0008006" key="4">
    <source>
        <dbReference type="Google" id="ProtNLM"/>
    </source>
</evidence>
<gene>
    <name evidence="2" type="ORF">ACFQ2X_14190</name>
</gene>
<dbReference type="EMBL" id="JBHTLR010000019">
    <property type="protein sequence ID" value="MFD1217757.1"/>
    <property type="molecule type" value="Genomic_DNA"/>
</dbReference>
<keyword evidence="3" id="KW-1185">Reference proteome</keyword>
<name>A0ABW3UC19_9GAMM</name>
<dbReference type="Proteomes" id="UP001597264">
    <property type="component" value="Unassembled WGS sequence"/>
</dbReference>
<sequence>MSNSLISTARGLGFALAALALPMQAVSQMSDQEIASTLESDPLAQMIVMSASMHALAKDCGDYTDLELIEMKSKQREMAVEKGMDGARFDQIFSRFEERAEQGLAEMPPEKRKAQCEQLKKMKEMGDKMGG</sequence>
<feature type="signal peptide" evidence="1">
    <location>
        <begin position="1"/>
        <end position="20"/>
    </location>
</feature>
<evidence type="ECO:0000313" key="2">
    <source>
        <dbReference type="EMBL" id="MFD1217757.1"/>
    </source>
</evidence>
<reference evidence="3" key="1">
    <citation type="journal article" date="2019" name="Int. J. Syst. Evol. Microbiol.">
        <title>The Global Catalogue of Microorganisms (GCM) 10K type strain sequencing project: providing services to taxonomists for standard genome sequencing and annotation.</title>
        <authorList>
            <consortium name="The Broad Institute Genomics Platform"/>
            <consortium name="The Broad Institute Genome Sequencing Center for Infectious Disease"/>
            <person name="Wu L."/>
            <person name="Ma J."/>
        </authorList>
    </citation>
    <scope>NUCLEOTIDE SEQUENCE [LARGE SCALE GENOMIC DNA]</scope>
    <source>
        <strain evidence="3">CCUG 54356</strain>
    </source>
</reference>
<dbReference type="RefSeq" id="WP_230438877.1">
    <property type="nucleotide sequence ID" value="NZ_CP087715.1"/>
</dbReference>